<dbReference type="EMBL" id="AHEF01000104">
    <property type="protein sequence ID" value="EOP78898.1"/>
    <property type="molecule type" value="Genomic_DNA"/>
</dbReference>
<evidence type="ECO:0000313" key="1">
    <source>
        <dbReference type="EMBL" id="EOP78898.1"/>
    </source>
</evidence>
<evidence type="ECO:0000313" key="2">
    <source>
        <dbReference type="Proteomes" id="UP000014009"/>
    </source>
</evidence>
<proteinExistence type="predicted"/>
<accession>A0A9W5QN17</accession>
<dbReference type="AlphaFoldDB" id="A0A9W5QN17"/>
<dbReference type="RefSeq" id="WP_016099549.1">
    <property type="nucleotide sequence ID" value="NZ_KB976548.1"/>
</dbReference>
<name>A0A9W5QN17_BACCE</name>
<comment type="caution">
    <text evidence="1">The sequence shown here is derived from an EMBL/GenBank/DDBJ whole genome shotgun (WGS) entry which is preliminary data.</text>
</comment>
<organism evidence="1 2">
    <name type="scientific">Bacillus cereus HuB4-4</name>
    <dbReference type="NCBI Taxonomy" id="1053211"/>
    <lineage>
        <taxon>Bacteria</taxon>
        <taxon>Bacillati</taxon>
        <taxon>Bacillota</taxon>
        <taxon>Bacilli</taxon>
        <taxon>Bacillales</taxon>
        <taxon>Bacillaceae</taxon>
        <taxon>Bacillus</taxon>
        <taxon>Bacillus cereus group</taxon>
    </lineage>
</organism>
<reference evidence="1 2" key="1">
    <citation type="submission" date="2012-12" db="EMBL/GenBank/DDBJ databases">
        <title>The Genome Sequence of Bacillus cereus HuB4-4.</title>
        <authorList>
            <consortium name="The Broad Institute Genome Sequencing Platform"/>
            <consortium name="The Broad Institute Genome Sequencing Center for Infectious Disease"/>
            <person name="Feldgarden M."/>
            <person name="Van der Auwera G.A."/>
            <person name="Mahillon J."/>
            <person name="Duprez V."/>
            <person name="Timmery S."/>
            <person name="Mattelet C."/>
            <person name="Dierick K."/>
            <person name="Sun M."/>
            <person name="Yu Z."/>
            <person name="Zhu L."/>
            <person name="Hu X."/>
            <person name="Shank E.B."/>
            <person name="Swiecicka I."/>
            <person name="Hansen B.M."/>
            <person name="Andrup L."/>
            <person name="Walker B."/>
            <person name="Young S.K."/>
            <person name="Zeng Q."/>
            <person name="Gargeya S."/>
            <person name="Fitzgerald M."/>
            <person name="Haas B."/>
            <person name="Abouelleil A."/>
            <person name="Alvarado L."/>
            <person name="Arachchi H.M."/>
            <person name="Berlin A.M."/>
            <person name="Chapman S.B."/>
            <person name="Dewar J."/>
            <person name="Goldberg J."/>
            <person name="Griggs A."/>
            <person name="Gujja S."/>
            <person name="Hansen M."/>
            <person name="Howarth C."/>
            <person name="Imamovic A."/>
            <person name="Larimer J."/>
            <person name="McCowan C."/>
            <person name="Murphy C."/>
            <person name="Neiman D."/>
            <person name="Pearson M."/>
            <person name="Priest M."/>
            <person name="Roberts A."/>
            <person name="Saif S."/>
            <person name="Shea T."/>
            <person name="Sisk P."/>
            <person name="Sykes S."/>
            <person name="Wortman J."/>
            <person name="Nusbaum C."/>
            <person name="Birren B."/>
        </authorList>
    </citation>
    <scope>NUCLEOTIDE SEQUENCE [LARGE SCALE GENOMIC DNA]</scope>
    <source>
        <strain evidence="1 2">HuB4-4</strain>
    </source>
</reference>
<dbReference type="Proteomes" id="UP000014009">
    <property type="component" value="Unassembled WGS sequence"/>
</dbReference>
<gene>
    <name evidence="1" type="ORF">IGM_06505</name>
</gene>
<protein>
    <submittedName>
        <fullName evidence="1">Uncharacterized protein</fullName>
    </submittedName>
</protein>
<sequence length="128" mass="14913">MYFTNEEHARNYQKLVYLKGISKVGQSPEYETALYITAYPEIYKCFDWNIYETEFSPLAALIFYENNIQGVDPGALTGSTLPLVKAGQSLFNGYKVDLSDLPLYNDEIFEVFFQACKLRWMKKLEYTK</sequence>